<feature type="transmembrane region" description="Helical" evidence="1">
    <location>
        <begin position="445"/>
        <end position="469"/>
    </location>
</feature>
<feature type="domain" description="CSC1/OSCA1-like 7TM region" evidence="2">
    <location>
        <begin position="448"/>
        <end position="706"/>
    </location>
</feature>
<dbReference type="InterPro" id="IPR045122">
    <property type="entry name" value="Csc1-like"/>
</dbReference>
<feature type="transmembrane region" description="Helical" evidence="1">
    <location>
        <begin position="660"/>
        <end position="690"/>
    </location>
</feature>
<keyword evidence="1" id="KW-0472">Membrane</keyword>
<dbReference type="GO" id="GO:0005227">
    <property type="term" value="F:calcium-activated cation channel activity"/>
    <property type="evidence" value="ECO:0007669"/>
    <property type="project" value="InterPro"/>
</dbReference>
<comment type="caution">
    <text evidence="4">The sequence shown here is derived from an EMBL/GenBank/DDBJ whole genome shotgun (WGS) entry which is preliminary data.</text>
</comment>
<evidence type="ECO:0000256" key="1">
    <source>
        <dbReference type="SAM" id="Phobius"/>
    </source>
</evidence>
<feature type="transmembrane region" description="Helical" evidence="1">
    <location>
        <begin position="617"/>
        <end position="635"/>
    </location>
</feature>
<name>A0AAW2YRZ3_9EUKA</name>
<protein>
    <submittedName>
        <fullName evidence="4">Uncharacterized protein</fullName>
    </submittedName>
</protein>
<proteinExistence type="predicted"/>
<feature type="domain" description="CSC1/OSCA1-like cytosolic" evidence="3">
    <location>
        <begin position="147"/>
        <end position="265"/>
    </location>
</feature>
<sequence>MFLASVIIIPIHTTSTPTAVYAPLISEERHSQVAQDSSVASAVSTQPTNTVVSRTSFIMVESSPTRTLAHIFLCAVIILLVVYITMINFLRTDVVTEFNYQGCDADFPIPEILIKEGMPAVRTYDERMQMTNLTNNDQNAAVLVSPYTLIIKGLPSTFLSEKLFMHYIRTAIDPKEIAKVSLVLDVSKIIKMQKKLAASKIQVERCEIINNRFKDSGKEKTLQKTFLMKNHKGQFVFRNHQDALQYWSERTKRLQHKVMCWNQSYHRLKQNLNVCRYDVINNKDFVTEVFVQEVTTPLSDGVVGPYPYKHYPIRCSGFAYVVFKSVHATRMFRANYKKINLKMSINDNIMSNDNVDSIQSVIKFTHTSTVIQGLDPKKFNVSDYIPNPYNIPVLDKKDDAMVDPLLVKTQTDSRFIRIRGARYEPQDVNWNVIFGYKITHTWHRWILRAFLTNLVLFLLLLLFSTPYVIATFISNIAQLSTYGAAGTKFQLDPSDPRIQRINQGSLYSFIFVYLPTLMLFFSTMLCPLFIHNLTYFSKLKTNSFYHRAICWRIYGFLLLSTLILPTLFFSYSPGFTSLLLNVSTINQLLSAFSIPTTGVFFINYILQKALLKNAADLMSLIGSIKYVLFVWYRLFGDRRMTTREHLDLAEGVDVRIEREYAYITSIMGIALVFSVISPLVLAVCLLYLLVKYYVDRYALSYIYGHRKKLMFLNKNGEPVYAYGAMFGMKTDYVAHKKQMQDLCYQQFINLMCFTAYLALLFGTKAVENSDFSFHFAASLFMLALCTIALVVYFLVNVLYVNGALHLSDCNTTIINPDNVNMSYQPPHSFLSAKNNHLEDKPQKEKMEEMEDVVCDDALNQ</sequence>
<evidence type="ECO:0000313" key="4">
    <source>
        <dbReference type="EMBL" id="KAL0478927.1"/>
    </source>
</evidence>
<organism evidence="4 5">
    <name type="scientific">Acrasis kona</name>
    <dbReference type="NCBI Taxonomy" id="1008807"/>
    <lineage>
        <taxon>Eukaryota</taxon>
        <taxon>Discoba</taxon>
        <taxon>Heterolobosea</taxon>
        <taxon>Tetramitia</taxon>
        <taxon>Eutetramitia</taxon>
        <taxon>Acrasidae</taxon>
        <taxon>Acrasis</taxon>
    </lineage>
</organism>
<feature type="transmembrane region" description="Helical" evidence="1">
    <location>
        <begin position="68"/>
        <end position="90"/>
    </location>
</feature>
<feature type="transmembrane region" description="Helical" evidence="1">
    <location>
        <begin position="747"/>
        <end position="766"/>
    </location>
</feature>
<dbReference type="Pfam" id="PF02714">
    <property type="entry name" value="RSN1_7TM"/>
    <property type="match status" value="1"/>
</dbReference>
<dbReference type="Proteomes" id="UP001431209">
    <property type="component" value="Unassembled WGS sequence"/>
</dbReference>
<dbReference type="InterPro" id="IPR003864">
    <property type="entry name" value="CSC1/OSCA1-like_7TM"/>
</dbReference>
<dbReference type="PANTHER" id="PTHR13018">
    <property type="entry name" value="PROBABLE MEMBRANE PROTEIN DUF221-RELATED"/>
    <property type="match status" value="1"/>
</dbReference>
<keyword evidence="1" id="KW-1133">Transmembrane helix</keyword>
<feature type="transmembrane region" description="Helical" evidence="1">
    <location>
        <begin position="506"/>
        <end position="530"/>
    </location>
</feature>
<feature type="transmembrane region" description="Helical" evidence="1">
    <location>
        <begin position="584"/>
        <end position="605"/>
    </location>
</feature>
<keyword evidence="1" id="KW-0812">Transmembrane</keyword>
<accession>A0AAW2YRZ3</accession>
<evidence type="ECO:0000259" key="2">
    <source>
        <dbReference type="Pfam" id="PF02714"/>
    </source>
</evidence>
<evidence type="ECO:0000313" key="5">
    <source>
        <dbReference type="Proteomes" id="UP001431209"/>
    </source>
</evidence>
<feature type="transmembrane region" description="Helical" evidence="1">
    <location>
        <begin position="772"/>
        <end position="795"/>
    </location>
</feature>
<dbReference type="Pfam" id="PF14703">
    <property type="entry name" value="PHM7_cyt"/>
    <property type="match status" value="1"/>
</dbReference>
<reference evidence="4 5" key="1">
    <citation type="submission" date="2024-03" db="EMBL/GenBank/DDBJ databases">
        <title>The Acrasis kona genome and developmental transcriptomes reveal deep origins of eukaryotic multicellular pathways.</title>
        <authorList>
            <person name="Sheikh S."/>
            <person name="Fu C.-J."/>
            <person name="Brown M.W."/>
            <person name="Baldauf S.L."/>
        </authorList>
    </citation>
    <scope>NUCLEOTIDE SEQUENCE [LARGE SCALE GENOMIC DNA]</scope>
    <source>
        <strain evidence="4 5">ATCC MYA-3509</strain>
    </source>
</reference>
<dbReference type="InterPro" id="IPR027815">
    <property type="entry name" value="CSC1/OSCA1-like_cyt"/>
</dbReference>
<dbReference type="EMBL" id="JAOPGA020000481">
    <property type="protein sequence ID" value="KAL0478927.1"/>
    <property type="molecule type" value="Genomic_DNA"/>
</dbReference>
<dbReference type="AlphaFoldDB" id="A0AAW2YRZ3"/>
<evidence type="ECO:0000259" key="3">
    <source>
        <dbReference type="Pfam" id="PF14703"/>
    </source>
</evidence>
<gene>
    <name evidence="4" type="ORF">AKO1_007826</name>
</gene>
<dbReference type="GO" id="GO:0005886">
    <property type="term" value="C:plasma membrane"/>
    <property type="evidence" value="ECO:0007669"/>
    <property type="project" value="TreeGrafter"/>
</dbReference>
<keyword evidence="5" id="KW-1185">Reference proteome</keyword>
<feature type="transmembrane region" description="Helical" evidence="1">
    <location>
        <begin position="551"/>
        <end position="572"/>
    </location>
</feature>